<dbReference type="InterPro" id="IPR022409">
    <property type="entry name" value="PKD/Chitinase_dom"/>
</dbReference>
<evidence type="ECO:0000256" key="1">
    <source>
        <dbReference type="SAM" id="SignalP"/>
    </source>
</evidence>
<evidence type="ECO:0000313" key="4">
    <source>
        <dbReference type="Proteomes" id="UP000721861"/>
    </source>
</evidence>
<organism evidence="3 4">
    <name type="scientific">Carboxylicivirga mesophila</name>
    <dbReference type="NCBI Taxonomy" id="1166478"/>
    <lineage>
        <taxon>Bacteria</taxon>
        <taxon>Pseudomonadati</taxon>
        <taxon>Bacteroidota</taxon>
        <taxon>Bacteroidia</taxon>
        <taxon>Marinilabiliales</taxon>
        <taxon>Marinilabiliaceae</taxon>
        <taxon>Carboxylicivirga</taxon>
    </lineage>
</organism>
<dbReference type="Pfam" id="PF00754">
    <property type="entry name" value="F5_F8_type_C"/>
    <property type="match status" value="2"/>
</dbReference>
<dbReference type="RefSeq" id="WP_212225928.1">
    <property type="nucleotide sequence ID" value="NZ_JAGUCN010000003.1"/>
</dbReference>
<accession>A0ABS5K6L5</accession>
<dbReference type="Proteomes" id="UP000721861">
    <property type="component" value="Unassembled WGS sequence"/>
</dbReference>
<gene>
    <name evidence="3" type="ORF">KEM09_04240</name>
</gene>
<dbReference type="Gene3D" id="2.60.120.260">
    <property type="entry name" value="Galactose-binding domain-like"/>
    <property type="match status" value="2"/>
</dbReference>
<dbReference type="InterPro" id="IPR000601">
    <property type="entry name" value="PKD_dom"/>
</dbReference>
<dbReference type="InterPro" id="IPR000421">
    <property type="entry name" value="FA58C"/>
</dbReference>
<dbReference type="InterPro" id="IPR007541">
    <property type="entry name" value="Uncharacterised_BSP"/>
</dbReference>
<dbReference type="SUPFAM" id="SSF49785">
    <property type="entry name" value="Galactose-binding domain-like"/>
    <property type="match status" value="2"/>
</dbReference>
<dbReference type="PROSITE" id="PS51257">
    <property type="entry name" value="PROKAR_LIPOPROTEIN"/>
    <property type="match status" value="1"/>
</dbReference>
<dbReference type="PANTHER" id="PTHR33321:SF12">
    <property type="entry name" value="PLANT BASIC SECRETORY PROTEIN (BSP) FAMILY PROTEIN"/>
    <property type="match status" value="1"/>
</dbReference>
<dbReference type="Gene3D" id="2.60.40.10">
    <property type="entry name" value="Immunoglobulins"/>
    <property type="match status" value="1"/>
</dbReference>
<feature type="chain" id="PRO_5046034900" evidence="1">
    <location>
        <begin position="24"/>
        <end position="677"/>
    </location>
</feature>
<protein>
    <submittedName>
        <fullName evidence="3">Discoidin domain-containing protein</fullName>
    </submittedName>
</protein>
<proteinExistence type="predicted"/>
<reference evidence="3 4" key="1">
    <citation type="journal article" date="2014" name="Int. J. Syst. Evol. Microbiol.">
        <title>Carboxylicivirga gen. nov. in the family Marinilabiliaceae with two novel species, Carboxylicivirga mesophila sp. nov. and Carboxylicivirga taeanensis sp. nov., and reclassification of Cytophaga fermentans as Saccharicrinis fermentans gen. nov., comb. nov.</title>
        <authorList>
            <person name="Yang S.H."/>
            <person name="Seo H.S."/>
            <person name="Woo J.H."/>
            <person name="Oh H.M."/>
            <person name="Jang H."/>
            <person name="Lee J.H."/>
            <person name="Kim S.J."/>
            <person name="Kwon K.K."/>
        </authorList>
    </citation>
    <scope>NUCLEOTIDE SEQUENCE [LARGE SCALE GENOMIC DNA]</scope>
    <source>
        <strain evidence="3 4">JCM 18290</strain>
    </source>
</reference>
<evidence type="ECO:0000259" key="2">
    <source>
        <dbReference type="PROSITE" id="PS50093"/>
    </source>
</evidence>
<evidence type="ECO:0000313" key="3">
    <source>
        <dbReference type="EMBL" id="MBS2210596.1"/>
    </source>
</evidence>
<keyword evidence="4" id="KW-1185">Reference proteome</keyword>
<dbReference type="SMART" id="SM00089">
    <property type="entry name" value="PKD"/>
    <property type="match status" value="1"/>
</dbReference>
<name>A0ABS5K6L5_9BACT</name>
<dbReference type="InterPro" id="IPR008979">
    <property type="entry name" value="Galactose-bd-like_sf"/>
</dbReference>
<dbReference type="SUPFAM" id="SSF49299">
    <property type="entry name" value="PKD domain"/>
    <property type="match status" value="1"/>
</dbReference>
<dbReference type="InterPro" id="IPR013783">
    <property type="entry name" value="Ig-like_fold"/>
</dbReference>
<sequence>MKKSIIYTLMMALILLLSCQNEAEFNIDHLQSPLKAKFEANKTRVFIDEEVQFTNSSIGAKAYEWSFEGGTPSTSSDESPVVSYASEGTYKVVLTVKDGAKQNVLTQESYITVYGDECWQDMVMPTINFKNTSADKTLYEQIVPDPQKLIHTACFDVARWLFICPDEMDVLQTINYSVEDKDGISAKGGQAPHISIFFSATYLQSCKDKGMTDAQLLDEVKGVLYHEVTHGYQFSPQGAGEYKPGDDFYGFIEGMADYVRYVSGYLTTNDRAQGGHWNDGYKTSGFFIDWLHSKDTNFLNKLNHSAKSINPWSWEAAIQSITGKSVQVLWEEYQGDMKTGKIAEIDELLKRLRAGEDVDFGNDDPAPVTLIDITDQNPTVTYQTEEFDFFEWGTPEMAFDNDAGTSFFNMNNTTWYAFETAKSYNVTKVAITATANLLGIDYVFTPDEFVVSGSDDGTNWTEITSVENTGIVSFEERKEFTFQNSAYYKFHKITLAADIEEGDNKRIMIAELELFGAEGDGGETPQPDLTDITKDSPKVTVKPAGEQAYPEWGLPEHAYDGKQDTQFFNWVNDTWLAFETAKKYNVTKVALSASNNIFGIEYVFSADEFTLLGSDDGTNWTEITKVADTGITAFQQKEEFTFENTAYYRFHKIELTADVEENGRIVIGELEIWGVAE</sequence>
<feature type="domain" description="PKD" evidence="2">
    <location>
        <begin position="62"/>
        <end position="113"/>
    </location>
</feature>
<keyword evidence="1" id="KW-0732">Signal</keyword>
<dbReference type="InterPro" id="IPR035986">
    <property type="entry name" value="PKD_dom_sf"/>
</dbReference>
<dbReference type="Pfam" id="PF04450">
    <property type="entry name" value="BSP"/>
    <property type="match status" value="1"/>
</dbReference>
<dbReference type="PANTHER" id="PTHR33321">
    <property type="match status" value="1"/>
</dbReference>
<dbReference type="EMBL" id="JAGUCN010000003">
    <property type="protein sequence ID" value="MBS2210596.1"/>
    <property type="molecule type" value="Genomic_DNA"/>
</dbReference>
<dbReference type="CDD" id="cd00146">
    <property type="entry name" value="PKD"/>
    <property type="match status" value="1"/>
</dbReference>
<dbReference type="PROSITE" id="PS50093">
    <property type="entry name" value="PKD"/>
    <property type="match status" value="1"/>
</dbReference>
<comment type="caution">
    <text evidence="3">The sequence shown here is derived from an EMBL/GenBank/DDBJ whole genome shotgun (WGS) entry which is preliminary data.</text>
</comment>
<dbReference type="Pfam" id="PF18911">
    <property type="entry name" value="PKD_4"/>
    <property type="match status" value="1"/>
</dbReference>
<feature type="signal peptide" evidence="1">
    <location>
        <begin position="1"/>
        <end position="23"/>
    </location>
</feature>